<evidence type="ECO:0000313" key="3">
    <source>
        <dbReference type="Proteomes" id="UP000295135"/>
    </source>
</evidence>
<evidence type="ECO:0000256" key="1">
    <source>
        <dbReference type="SAM" id="SignalP"/>
    </source>
</evidence>
<dbReference type="AlphaFoldDB" id="A0A4R3JUA0"/>
<evidence type="ECO:0000313" key="2">
    <source>
        <dbReference type="EMBL" id="TCS69442.1"/>
    </source>
</evidence>
<evidence type="ECO:0008006" key="4">
    <source>
        <dbReference type="Google" id="ProtNLM"/>
    </source>
</evidence>
<gene>
    <name evidence="2" type="ORF">EDC61_1203</name>
</gene>
<dbReference type="Proteomes" id="UP000295135">
    <property type="component" value="Unassembled WGS sequence"/>
</dbReference>
<keyword evidence="3" id="KW-1185">Reference proteome</keyword>
<comment type="caution">
    <text evidence="2">The sequence shown here is derived from an EMBL/GenBank/DDBJ whole genome shotgun (WGS) entry which is preliminary data.</text>
</comment>
<proteinExistence type="predicted"/>
<accession>A0A4R3JUA0</accession>
<reference evidence="2 3" key="1">
    <citation type="submission" date="2019-03" db="EMBL/GenBank/DDBJ databases">
        <title>Genomic Encyclopedia of Type Strains, Phase IV (KMG-IV): sequencing the most valuable type-strain genomes for metagenomic binning, comparative biology and taxonomic classification.</title>
        <authorList>
            <person name="Goeker M."/>
        </authorList>
    </citation>
    <scope>NUCLEOTIDE SEQUENCE [LARGE SCALE GENOMIC DNA]</scope>
    <source>
        <strain evidence="2 3">DSM 103923</strain>
    </source>
</reference>
<feature type="chain" id="PRO_5021026253" description="CopL family metal-binding regulatory protein" evidence="1">
    <location>
        <begin position="37"/>
        <end position="118"/>
    </location>
</feature>
<dbReference type="EMBL" id="SLZY01000020">
    <property type="protein sequence ID" value="TCS69442.1"/>
    <property type="molecule type" value="Genomic_DNA"/>
</dbReference>
<name>A0A4R3JUA0_9PROT</name>
<feature type="signal peptide" evidence="1">
    <location>
        <begin position="1"/>
        <end position="36"/>
    </location>
</feature>
<sequence>MNLLSRLHRQAWARSLRLVLACILAIGPASHSLAMAAVAAQEAQAMPCHHVESADDSNKPSLTGCHCGNAVQCTCAMAPTLPALPMFTGSNEADDYTVVRISLNTHLPPAPEPPPPRL</sequence>
<keyword evidence="1" id="KW-0732">Signal</keyword>
<dbReference type="RefSeq" id="WP_126458116.1">
    <property type="nucleotide sequence ID" value="NZ_AP018721.1"/>
</dbReference>
<protein>
    <recommendedName>
        <fullName evidence="4">CopL family metal-binding regulatory protein</fullName>
    </recommendedName>
</protein>
<organism evidence="2 3">
    <name type="scientific">Sulfuritortus calidifontis</name>
    <dbReference type="NCBI Taxonomy" id="1914471"/>
    <lineage>
        <taxon>Bacteria</taxon>
        <taxon>Pseudomonadati</taxon>
        <taxon>Pseudomonadota</taxon>
        <taxon>Betaproteobacteria</taxon>
        <taxon>Nitrosomonadales</taxon>
        <taxon>Thiobacillaceae</taxon>
        <taxon>Sulfuritortus</taxon>
    </lineage>
</organism>